<reference evidence="1 2" key="1">
    <citation type="submission" date="2019-03" db="EMBL/GenBank/DDBJ databases">
        <title>Bradyrhizobium strains diversity.</title>
        <authorList>
            <person name="Urquiaga M.C.O."/>
            <person name="Hungria M."/>
            <person name="Delamuta J.R.M."/>
            <person name="Klepa M.S."/>
        </authorList>
    </citation>
    <scope>NUCLEOTIDE SEQUENCE [LARGE SCALE GENOMIC DNA]</scope>
    <source>
        <strain evidence="1 2">CNPSo 3426</strain>
    </source>
</reference>
<name>A0A4Y9NYN8_9BRAD</name>
<sequence>MSENSEKRSEAMTSEVALREASNLIRQLAGDGCAGESVKSILRRLERRLKNWTPARIKSIWYADPRVAVRGEELEQLRAMIGPRDNGASLDELNDLRSTVARLAKYESLLERIDAEFFGPQVSATRDQAGQARGLLGKSRV</sequence>
<proteinExistence type="predicted"/>
<dbReference type="RefSeq" id="WP_135165972.1">
    <property type="nucleotide sequence ID" value="NZ_SPQS01000016.1"/>
</dbReference>
<protein>
    <submittedName>
        <fullName evidence="1">Uncharacterized protein</fullName>
    </submittedName>
</protein>
<dbReference type="Proteomes" id="UP000297700">
    <property type="component" value="Unassembled WGS sequence"/>
</dbReference>
<accession>A0A4Y9NYN8</accession>
<gene>
    <name evidence="1" type="ORF">E4K64_25535</name>
</gene>
<evidence type="ECO:0000313" key="1">
    <source>
        <dbReference type="EMBL" id="TFV71693.1"/>
    </source>
</evidence>
<evidence type="ECO:0000313" key="2">
    <source>
        <dbReference type="Proteomes" id="UP000297700"/>
    </source>
</evidence>
<organism evidence="1 2">
    <name type="scientific">Bradyrhizobium frederickii</name>
    <dbReference type="NCBI Taxonomy" id="2560054"/>
    <lineage>
        <taxon>Bacteria</taxon>
        <taxon>Pseudomonadati</taxon>
        <taxon>Pseudomonadota</taxon>
        <taxon>Alphaproteobacteria</taxon>
        <taxon>Hyphomicrobiales</taxon>
        <taxon>Nitrobacteraceae</taxon>
        <taxon>Bradyrhizobium</taxon>
    </lineage>
</organism>
<dbReference type="EMBL" id="SPQS01000016">
    <property type="protein sequence ID" value="TFV71693.1"/>
    <property type="molecule type" value="Genomic_DNA"/>
</dbReference>
<comment type="caution">
    <text evidence="1">The sequence shown here is derived from an EMBL/GenBank/DDBJ whole genome shotgun (WGS) entry which is preliminary data.</text>
</comment>
<dbReference type="AlphaFoldDB" id="A0A4Y9NYN8"/>